<dbReference type="SUPFAM" id="SSF54626">
    <property type="entry name" value="Chalcone isomerase"/>
    <property type="match status" value="1"/>
</dbReference>
<dbReference type="InterPro" id="IPR016088">
    <property type="entry name" value="Chalcone_isomerase_3-sand"/>
</dbReference>
<dbReference type="EMBL" id="JBHTJM010000002">
    <property type="protein sequence ID" value="MFD0962940.1"/>
    <property type="molecule type" value="Genomic_DNA"/>
</dbReference>
<comment type="caution">
    <text evidence="2">The sequence shown here is derived from an EMBL/GenBank/DDBJ whole genome shotgun (WGS) entry which is preliminary data.</text>
</comment>
<keyword evidence="2" id="KW-0413">Isomerase</keyword>
<proteinExistence type="predicted"/>
<dbReference type="Gene3D" id="3.50.70.10">
    <property type="match status" value="1"/>
</dbReference>
<protein>
    <submittedName>
        <fullName evidence="2">Chalcone isomerase family protein</fullName>
    </submittedName>
</protein>
<sequence length="183" mass="20223">MRTLLAVLITVIGINFSTAQKEINGVKVANTETFQEKELSLNGAGLREKLWFDLYVGMLYVTNKSKSADALINSDNPMAIKLHITDSKVTQEKMVKAVNEGFENSSHGKATKAQIAKFISFFSEKIAEGTIFDIVYMDGKTTVYRNGTKKGSVEGLEFKKALYAIWLGNDPADEDLKEGMLGK</sequence>
<feature type="domain" description="Chalcone isomerase" evidence="1">
    <location>
        <begin position="21"/>
        <end position="182"/>
    </location>
</feature>
<reference evidence="3" key="1">
    <citation type="journal article" date="2019" name="Int. J. Syst. Evol. Microbiol.">
        <title>The Global Catalogue of Microorganisms (GCM) 10K type strain sequencing project: providing services to taxonomists for standard genome sequencing and annotation.</title>
        <authorList>
            <consortium name="The Broad Institute Genomics Platform"/>
            <consortium name="The Broad Institute Genome Sequencing Center for Infectious Disease"/>
            <person name="Wu L."/>
            <person name="Ma J."/>
        </authorList>
    </citation>
    <scope>NUCLEOTIDE SEQUENCE [LARGE SCALE GENOMIC DNA]</scope>
    <source>
        <strain evidence="3">CCUG 62114</strain>
    </source>
</reference>
<evidence type="ECO:0000259" key="1">
    <source>
        <dbReference type="Pfam" id="PF16036"/>
    </source>
</evidence>
<accession>A0ABW3HZF2</accession>
<gene>
    <name evidence="2" type="ORF">ACFQ1O_02865</name>
</gene>
<dbReference type="InterPro" id="IPR016087">
    <property type="entry name" value="Chalcone_isomerase"/>
</dbReference>
<name>A0ABW3HZF2_9FLAO</name>
<organism evidence="2 3">
    <name type="scientific">Pseudofulvibacter geojedonensis</name>
    <dbReference type="NCBI Taxonomy" id="1123758"/>
    <lineage>
        <taxon>Bacteria</taxon>
        <taxon>Pseudomonadati</taxon>
        <taxon>Bacteroidota</taxon>
        <taxon>Flavobacteriia</taxon>
        <taxon>Flavobacteriales</taxon>
        <taxon>Flavobacteriaceae</taxon>
        <taxon>Pseudofulvibacter</taxon>
    </lineage>
</organism>
<dbReference type="Proteomes" id="UP001596997">
    <property type="component" value="Unassembled WGS sequence"/>
</dbReference>
<dbReference type="Pfam" id="PF16036">
    <property type="entry name" value="Chalcone_3"/>
    <property type="match status" value="1"/>
</dbReference>
<dbReference type="RefSeq" id="WP_377713105.1">
    <property type="nucleotide sequence ID" value="NZ_JBHTJM010000002.1"/>
</dbReference>
<evidence type="ECO:0000313" key="3">
    <source>
        <dbReference type="Proteomes" id="UP001596997"/>
    </source>
</evidence>
<evidence type="ECO:0000313" key="2">
    <source>
        <dbReference type="EMBL" id="MFD0962940.1"/>
    </source>
</evidence>
<dbReference type="GO" id="GO:0016853">
    <property type="term" value="F:isomerase activity"/>
    <property type="evidence" value="ECO:0007669"/>
    <property type="project" value="UniProtKB-KW"/>
</dbReference>
<keyword evidence="3" id="KW-1185">Reference proteome</keyword>
<dbReference type="InterPro" id="IPR036298">
    <property type="entry name" value="Chalcone_isomerase_sf"/>
</dbReference>